<gene>
    <name evidence="3" type="ORF">BST23_21665</name>
</gene>
<name>A0A1X0CMY9_9MYCO</name>
<dbReference type="GO" id="GO:0043448">
    <property type="term" value="P:alkane catabolic process"/>
    <property type="evidence" value="ECO:0007669"/>
    <property type="project" value="TreeGrafter"/>
</dbReference>
<accession>A0A1X0CMY9</accession>
<dbReference type="Pfam" id="PF03640">
    <property type="entry name" value="Lipoprotein_15"/>
    <property type="match status" value="1"/>
</dbReference>
<feature type="region of interest" description="Disordered" evidence="1">
    <location>
        <begin position="28"/>
        <end position="66"/>
    </location>
</feature>
<evidence type="ECO:0000256" key="1">
    <source>
        <dbReference type="SAM" id="MobiDB-lite"/>
    </source>
</evidence>
<proteinExistence type="predicted"/>
<dbReference type="RefSeq" id="WP_064927987.1">
    <property type="nucleotide sequence ID" value="NZ_JBCGVB010000001.1"/>
</dbReference>
<evidence type="ECO:0008006" key="5">
    <source>
        <dbReference type="Google" id="ProtNLM"/>
    </source>
</evidence>
<evidence type="ECO:0000313" key="4">
    <source>
        <dbReference type="Proteomes" id="UP000192772"/>
    </source>
</evidence>
<dbReference type="Proteomes" id="UP000192772">
    <property type="component" value="Unassembled WGS sequence"/>
</dbReference>
<comment type="caution">
    <text evidence="3">The sequence shown here is derived from an EMBL/GenBank/DDBJ whole genome shotgun (WGS) entry which is preliminary data.</text>
</comment>
<dbReference type="PANTHER" id="PTHR39335:SF1">
    <property type="entry name" value="BLL4220 PROTEIN"/>
    <property type="match status" value="1"/>
</dbReference>
<dbReference type="PROSITE" id="PS51257">
    <property type="entry name" value="PROKAR_LIPOPROTEIN"/>
    <property type="match status" value="1"/>
</dbReference>
<dbReference type="EMBL" id="MVHP01000032">
    <property type="protein sequence ID" value="ORA61445.1"/>
    <property type="molecule type" value="Genomic_DNA"/>
</dbReference>
<evidence type="ECO:0000256" key="2">
    <source>
        <dbReference type="SAM" id="SignalP"/>
    </source>
</evidence>
<dbReference type="InterPro" id="IPR005297">
    <property type="entry name" value="Lipoprotein_repeat"/>
</dbReference>
<organism evidence="3 4">
    <name type="scientific">Mycolicibacterium elephantis</name>
    <dbReference type="NCBI Taxonomy" id="81858"/>
    <lineage>
        <taxon>Bacteria</taxon>
        <taxon>Bacillati</taxon>
        <taxon>Actinomycetota</taxon>
        <taxon>Actinomycetes</taxon>
        <taxon>Mycobacteriales</taxon>
        <taxon>Mycobacteriaceae</taxon>
        <taxon>Mycolicibacterium</taxon>
    </lineage>
</organism>
<feature type="signal peptide" evidence="2">
    <location>
        <begin position="1"/>
        <end position="22"/>
    </location>
</feature>
<evidence type="ECO:0000313" key="3">
    <source>
        <dbReference type="EMBL" id="ORA61445.1"/>
    </source>
</evidence>
<keyword evidence="2" id="KW-0732">Signal</keyword>
<sequence length="185" mass="18557">MPTPRVAASILAAGALALTGCAAFTNKAATSSSTSTTPSSVAAPRTDAATPAPTPPPSATGVPPTGAVSLAIDDRADLGEIVVDSSGRALYAFSADRPDQPTCYDVCAETFVPLLADGDPASGTGIDVAAAQTVPRRDGGNQVTYKGIPLYRYAGDTGDKVAHGQGLDMFGGQWHVLAKNGTPLA</sequence>
<feature type="chain" id="PRO_5038335625" description="Lipoprotein" evidence="2">
    <location>
        <begin position="23"/>
        <end position="185"/>
    </location>
</feature>
<reference evidence="3 4" key="1">
    <citation type="submission" date="2017-02" db="EMBL/GenBank/DDBJ databases">
        <title>The new phylogeny of genus Mycobacterium.</title>
        <authorList>
            <person name="Tortoli E."/>
            <person name="Trovato A."/>
            <person name="Cirillo D.M."/>
        </authorList>
    </citation>
    <scope>NUCLEOTIDE SEQUENCE [LARGE SCALE GENOMIC DNA]</scope>
    <source>
        <strain evidence="3 4">FI-09383</strain>
    </source>
</reference>
<dbReference type="PANTHER" id="PTHR39335">
    <property type="entry name" value="BLL4220 PROTEIN"/>
    <property type="match status" value="1"/>
</dbReference>
<protein>
    <recommendedName>
        <fullName evidence="5">Lipoprotein</fullName>
    </recommendedName>
</protein>
<dbReference type="OrthoDB" id="597632at2"/>
<feature type="compositionally biased region" description="Low complexity" evidence="1">
    <location>
        <begin position="28"/>
        <end position="51"/>
    </location>
</feature>
<dbReference type="AlphaFoldDB" id="A0A1X0CMY9"/>
<dbReference type="STRING" id="81858.BST23_21665"/>